<dbReference type="Proteomes" id="UP000319732">
    <property type="component" value="Unassembled WGS sequence"/>
</dbReference>
<keyword evidence="2" id="KW-1185">Reference proteome</keyword>
<evidence type="ECO:0000313" key="2">
    <source>
        <dbReference type="Proteomes" id="UP000319732"/>
    </source>
</evidence>
<dbReference type="AlphaFoldDB" id="A0A545U3G9"/>
<dbReference type="RefSeq" id="WP_142903086.1">
    <property type="nucleotide sequence ID" value="NZ_ML660089.1"/>
</dbReference>
<gene>
    <name evidence="1" type="ORF">FKG94_04890</name>
</gene>
<proteinExistence type="predicted"/>
<organism evidence="1 2">
    <name type="scientific">Exilibacterium tricleocarpae</name>
    <dbReference type="NCBI Taxonomy" id="2591008"/>
    <lineage>
        <taxon>Bacteria</taxon>
        <taxon>Pseudomonadati</taxon>
        <taxon>Pseudomonadota</taxon>
        <taxon>Gammaproteobacteria</taxon>
        <taxon>Cellvibrionales</taxon>
        <taxon>Cellvibrionaceae</taxon>
        <taxon>Exilibacterium</taxon>
    </lineage>
</organism>
<accession>A0A545U3G9</accession>
<dbReference type="EMBL" id="VHSG01000006">
    <property type="protein sequence ID" value="TQV84006.1"/>
    <property type="molecule type" value="Genomic_DNA"/>
</dbReference>
<evidence type="ECO:0000313" key="1">
    <source>
        <dbReference type="EMBL" id="TQV84006.1"/>
    </source>
</evidence>
<sequence>MQKSHAFGLHRLVASHLDAEYSAYRYVVTFGMAISGTAASIAASAIVPLGQLPGDGAGVLRKRGPILLNTAVARHLLNKPGHWPSASPIAIEMIQEKI</sequence>
<name>A0A545U3G9_9GAMM</name>
<protein>
    <submittedName>
        <fullName evidence="1">Uncharacterized protein</fullName>
    </submittedName>
</protein>
<reference evidence="1 2" key="1">
    <citation type="submission" date="2019-06" db="EMBL/GenBank/DDBJ databases">
        <title>Whole genome sequence for Cellvibrionaceae sp. R142.</title>
        <authorList>
            <person name="Wang G."/>
        </authorList>
    </citation>
    <scope>NUCLEOTIDE SEQUENCE [LARGE SCALE GENOMIC DNA]</scope>
    <source>
        <strain evidence="1 2">R142</strain>
    </source>
</reference>
<comment type="caution">
    <text evidence="1">The sequence shown here is derived from an EMBL/GenBank/DDBJ whole genome shotgun (WGS) entry which is preliminary data.</text>
</comment>